<keyword evidence="2" id="KW-0812">Transmembrane</keyword>
<accession>A0ABQ4TAC2</accession>
<keyword evidence="2" id="KW-1133">Transmembrane helix</keyword>
<name>A0ABQ4TAC2_METOR</name>
<gene>
    <name evidence="3" type="ORF">LKMONMHP_2303</name>
</gene>
<evidence type="ECO:0008006" key="5">
    <source>
        <dbReference type="Google" id="ProtNLM"/>
    </source>
</evidence>
<evidence type="ECO:0000313" key="3">
    <source>
        <dbReference type="EMBL" id="GJE27444.1"/>
    </source>
</evidence>
<evidence type="ECO:0000256" key="2">
    <source>
        <dbReference type="SAM" id="Phobius"/>
    </source>
</evidence>
<proteinExistence type="predicted"/>
<keyword evidence="4" id="KW-1185">Reference proteome</keyword>
<feature type="transmembrane region" description="Helical" evidence="2">
    <location>
        <begin position="31"/>
        <end position="51"/>
    </location>
</feature>
<dbReference type="Proteomes" id="UP001055156">
    <property type="component" value="Unassembled WGS sequence"/>
</dbReference>
<feature type="region of interest" description="Disordered" evidence="1">
    <location>
        <begin position="188"/>
        <end position="207"/>
    </location>
</feature>
<sequence>MTASTRAPAPGLGARLGAEIRRAWRAGRPHLLVLLPILLLALAILSALSAWSAARTNAAIGALEAGREVAVAPDAPGPLLVARVKFLARRDRLDEAEPLLESLDRRGSPEQAARARYSVANARIREAFRLIERSELDKAGPQVTLARQDYRRALQAKPDFWDAKFNFDVASRLIRDFPEFDRTFGDEMKAEPKQIWTDIPGQPRGGP</sequence>
<evidence type="ECO:0000256" key="1">
    <source>
        <dbReference type="SAM" id="MobiDB-lite"/>
    </source>
</evidence>
<organism evidence="3 4">
    <name type="scientific">Methylobacterium organophilum</name>
    <dbReference type="NCBI Taxonomy" id="410"/>
    <lineage>
        <taxon>Bacteria</taxon>
        <taxon>Pseudomonadati</taxon>
        <taxon>Pseudomonadota</taxon>
        <taxon>Alphaproteobacteria</taxon>
        <taxon>Hyphomicrobiales</taxon>
        <taxon>Methylobacteriaceae</taxon>
        <taxon>Methylobacterium</taxon>
    </lineage>
</organism>
<comment type="caution">
    <text evidence="3">The sequence shown here is derived from an EMBL/GenBank/DDBJ whole genome shotgun (WGS) entry which is preliminary data.</text>
</comment>
<evidence type="ECO:0000313" key="4">
    <source>
        <dbReference type="Proteomes" id="UP001055156"/>
    </source>
</evidence>
<reference evidence="3" key="1">
    <citation type="journal article" date="2021" name="Front. Microbiol.">
        <title>Comprehensive Comparative Genomics and Phenotyping of Methylobacterium Species.</title>
        <authorList>
            <person name="Alessa O."/>
            <person name="Ogura Y."/>
            <person name="Fujitani Y."/>
            <person name="Takami H."/>
            <person name="Hayashi T."/>
            <person name="Sahin N."/>
            <person name="Tani A."/>
        </authorList>
    </citation>
    <scope>NUCLEOTIDE SEQUENCE</scope>
    <source>
        <strain evidence="3">NBRC 15689</strain>
    </source>
</reference>
<dbReference type="EMBL" id="BPQV01000006">
    <property type="protein sequence ID" value="GJE27444.1"/>
    <property type="molecule type" value="Genomic_DNA"/>
</dbReference>
<keyword evidence="2" id="KW-0472">Membrane</keyword>
<reference evidence="3" key="2">
    <citation type="submission" date="2021-08" db="EMBL/GenBank/DDBJ databases">
        <authorList>
            <person name="Tani A."/>
            <person name="Ola A."/>
            <person name="Ogura Y."/>
            <person name="Katsura K."/>
            <person name="Hayashi T."/>
        </authorList>
    </citation>
    <scope>NUCLEOTIDE SEQUENCE</scope>
    <source>
        <strain evidence="3">NBRC 15689</strain>
    </source>
</reference>
<dbReference type="RefSeq" id="WP_238311306.1">
    <property type="nucleotide sequence ID" value="NZ_BPQV01000006.1"/>
</dbReference>
<protein>
    <recommendedName>
        <fullName evidence="5">MxaK protein</fullName>
    </recommendedName>
</protein>